<keyword evidence="1" id="KW-0805">Transcription regulation</keyword>
<evidence type="ECO:0000256" key="2">
    <source>
        <dbReference type="ARBA" id="ARBA00023125"/>
    </source>
</evidence>
<sequence length="198" mass="20523">MTAAAIALADREGLAAVSMRRVAAQLGTGAASLYRYVAARDDLLDLMADEAAGGYDLPAPDGPWLTGLLEVGRQGRALMLRHPWLPELVLTRPALGPHGVDLLEHVLAVLAGHPADAARKMEAFAVLNTITAAFALNELGTTSDARQRQGAYLAHAVVAGGHSHLAAALTGATLATAAPAERFEEILSRILTGLLGPA</sequence>
<dbReference type="InterPro" id="IPR009057">
    <property type="entry name" value="Homeodomain-like_sf"/>
</dbReference>
<evidence type="ECO:0000313" key="7">
    <source>
        <dbReference type="Proteomes" id="UP001596203"/>
    </source>
</evidence>
<comment type="caution">
    <text evidence="6">The sequence shown here is derived from an EMBL/GenBank/DDBJ whole genome shotgun (WGS) entry which is preliminary data.</text>
</comment>
<accession>A0ABW1KGH1</accession>
<evidence type="ECO:0000256" key="4">
    <source>
        <dbReference type="PROSITE-ProRule" id="PRU00335"/>
    </source>
</evidence>
<keyword evidence="7" id="KW-1185">Reference proteome</keyword>
<name>A0ABW1KGH1_9ACTN</name>
<evidence type="ECO:0000256" key="1">
    <source>
        <dbReference type="ARBA" id="ARBA00023015"/>
    </source>
</evidence>
<dbReference type="SUPFAM" id="SSF46689">
    <property type="entry name" value="Homeodomain-like"/>
    <property type="match status" value="1"/>
</dbReference>
<dbReference type="Gene3D" id="1.10.357.10">
    <property type="entry name" value="Tetracycline Repressor, domain 2"/>
    <property type="match status" value="1"/>
</dbReference>
<feature type="DNA-binding region" description="H-T-H motif" evidence="4">
    <location>
        <begin position="18"/>
        <end position="37"/>
    </location>
</feature>
<dbReference type="PROSITE" id="PS50977">
    <property type="entry name" value="HTH_TETR_2"/>
    <property type="match status" value="1"/>
</dbReference>
<reference evidence="7" key="1">
    <citation type="journal article" date="2019" name="Int. J. Syst. Evol. Microbiol.">
        <title>The Global Catalogue of Microorganisms (GCM) 10K type strain sequencing project: providing services to taxonomists for standard genome sequencing and annotation.</title>
        <authorList>
            <consortium name="The Broad Institute Genomics Platform"/>
            <consortium name="The Broad Institute Genome Sequencing Center for Infectious Disease"/>
            <person name="Wu L."/>
            <person name="Ma J."/>
        </authorList>
    </citation>
    <scope>NUCLEOTIDE SEQUENCE [LARGE SCALE GENOMIC DNA]</scope>
    <source>
        <strain evidence="7">ZS-35-S2</strain>
    </source>
</reference>
<keyword evidence="3" id="KW-0804">Transcription</keyword>
<dbReference type="InterPro" id="IPR036271">
    <property type="entry name" value="Tet_transcr_reg_TetR-rel_C_sf"/>
</dbReference>
<dbReference type="Gene3D" id="1.10.10.60">
    <property type="entry name" value="Homeodomain-like"/>
    <property type="match status" value="1"/>
</dbReference>
<dbReference type="RefSeq" id="WP_377428487.1">
    <property type="nucleotide sequence ID" value="NZ_JBHSPR010000037.1"/>
</dbReference>
<dbReference type="InterPro" id="IPR004111">
    <property type="entry name" value="Repressor_TetR_C"/>
</dbReference>
<dbReference type="EMBL" id="JBHSPR010000037">
    <property type="protein sequence ID" value="MFC6020852.1"/>
    <property type="molecule type" value="Genomic_DNA"/>
</dbReference>
<organism evidence="6 7">
    <name type="scientific">Plantactinospora solaniradicis</name>
    <dbReference type="NCBI Taxonomy" id="1723736"/>
    <lineage>
        <taxon>Bacteria</taxon>
        <taxon>Bacillati</taxon>
        <taxon>Actinomycetota</taxon>
        <taxon>Actinomycetes</taxon>
        <taxon>Micromonosporales</taxon>
        <taxon>Micromonosporaceae</taxon>
        <taxon>Plantactinospora</taxon>
    </lineage>
</organism>
<feature type="domain" description="HTH tetR-type" evidence="5">
    <location>
        <begin position="1"/>
        <end position="55"/>
    </location>
</feature>
<keyword evidence="2 4" id="KW-0238">DNA-binding</keyword>
<dbReference type="Proteomes" id="UP001596203">
    <property type="component" value="Unassembled WGS sequence"/>
</dbReference>
<protein>
    <submittedName>
        <fullName evidence="6">TetR/AcrR family transcriptional regulator</fullName>
    </submittedName>
</protein>
<proteinExistence type="predicted"/>
<evidence type="ECO:0000259" key="5">
    <source>
        <dbReference type="PROSITE" id="PS50977"/>
    </source>
</evidence>
<dbReference type="Pfam" id="PF00440">
    <property type="entry name" value="TetR_N"/>
    <property type="match status" value="1"/>
</dbReference>
<evidence type="ECO:0000313" key="6">
    <source>
        <dbReference type="EMBL" id="MFC6020852.1"/>
    </source>
</evidence>
<evidence type="ECO:0000256" key="3">
    <source>
        <dbReference type="ARBA" id="ARBA00023163"/>
    </source>
</evidence>
<dbReference type="InterPro" id="IPR001647">
    <property type="entry name" value="HTH_TetR"/>
</dbReference>
<dbReference type="SUPFAM" id="SSF48498">
    <property type="entry name" value="Tetracyclin repressor-like, C-terminal domain"/>
    <property type="match status" value="1"/>
</dbReference>
<gene>
    <name evidence="6" type="ORF">ACFP2T_32365</name>
</gene>
<dbReference type="Pfam" id="PF02909">
    <property type="entry name" value="TetR_C_1"/>
    <property type="match status" value="1"/>
</dbReference>